<dbReference type="GO" id="GO:0004197">
    <property type="term" value="F:cysteine-type endopeptidase activity"/>
    <property type="evidence" value="ECO:0007669"/>
    <property type="project" value="InterPro"/>
</dbReference>
<accession>A0A848P0V8</accession>
<proteinExistence type="predicted"/>
<protein>
    <recommendedName>
        <fullName evidence="2">Peptidase C14 caspase domain-containing protein</fullName>
    </recommendedName>
</protein>
<dbReference type="AlphaFoldDB" id="A0A848P0V8"/>
<evidence type="ECO:0000259" key="2">
    <source>
        <dbReference type="Pfam" id="PF00656"/>
    </source>
</evidence>
<dbReference type="RefSeq" id="WP_169339476.1">
    <property type="nucleotide sequence ID" value="NZ_JABBZM010000003.1"/>
</dbReference>
<feature type="signal peptide" evidence="1">
    <location>
        <begin position="1"/>
        <end position="24"/>
    </location>
</feature>
<dbReference type="SUPFAM" id="SSF82171">
    <property type="entry name" value="DPP6 N-terminal domain-like"/>
    <property type="match status" value="1"/>
</dbReference>
<dbReference type="Gene3D" id="3.40.50.1460">
    <property type="match status" value="1"/>
</dbReference>
<name>A0A848P0V8_9RALS</name>
<reference evidence="3 4" key="1">
    <citation type="submission" date="2020-04" db="EMBL/GenBank/DDBJ databases">
        <title>Ralstonia insidiosa genome sequencing and assembly.</title>
        <authorList>
            <person name="Martins R.C.R."/>
            <person name="Perdigao-Neto L.V."/>
            <person name="Levin A.S.S."/>
            <person name="Costa S.F."/>
        </authorList>
    </citation>
    <scope>NUCLEOTIDE SEQUENCE [LARGE SCALE GENOMIC DNA]</scope>
    <source>
        <strain evidence="3 4">5047</strain>
    </source>
</reference>
<dbReference type="SMART" id="SM00320">
    <property type="entry name" value="WD40"/>
    <property type="match status" value="3"/>
</dbReference>
<dbReference type="InterPro" id="IPR001680">
    <property type="entry name" value="WD40_rpt"/>
</dbReference>
<comment type="caution">
    <text evidence="3">The sequence shown here is derived from an EMBL/GenBank/DDBJ whole genome shotgun (WGS) entry which is preliminary data.</text>
</comment>
<dbReference type="GO" id="GO:0006508">
    <property type="term" value="P:proteolysis"/>
    <property type="evidence" value="ECO:0007669"/>
    <property type="project" value="InterPro"/>
</dbReference>
<dbReference type="InterPro" id="IPR015943">
    <property type="entry name" value="WD40/YVTN_repeat-like_dom_sf"/>
</dbReference>
<organism evidence="3 4">
    <name type="scientific">Ralstonia insidiosa</name>
    <dbReference type="NCBI Taxonomy" id="190721"/>
    <lineage>
        <taxon>Bacteria</taxon>
        <taxon>Pseudomonadati</taxon>
        <taxon>Pseudomonadota</taxon>
        <taxon>Betaproteobacteria</taxon>
        <taxon>Burkholderiales</taxon>
        <taxon>Burkholderiaceae</taxon>
        <taxon>Ralstonia</taxon>
    </lineage>
</organism>
<evidence type="ECO:0000313" key="3">
    <source>
        <dbReference type="EMBL" id="NMV37318.1"/>
    </source>
</evidence>
<dbReference type="Proteomes" id="UP000575469">
    <property type="component" value="Unassembled WGS sequence"/>
</dbReference>
<keyword evidence="1" id="KW-0732">Signal</keyword>
<dbReference type="InterPro" id="IPR029030">
    <property type="entry name" value="Caspase-like_dom_sf"/>
</dbReference>
<dbReference type="InterPro" id="IPR011600">
    <property type="entry name" value="Pept_C14_caspase"/>
</dbReference>
<gene>
    <name evidence="3" type="ORF">HGR00_05310</name>
</gene>
<dbReference type="Pfam" id="PF00656">
    <property type="entry name" value="Peptidase_C14"/>
    <property type="match status" value="1"/>
</dbReference>
<dbReference type="EMBL" id="JABBZM010000003">
    <property type="protein sequence ID" value="NMV37318.1"/>
    <property type="molecule type" value="Genomic_DNA"/>
</dbReference>
<sequence length="814" mass="88486">MPRHMKAWLISLTAYLLTTLPTLAEGHSWKLIANADTLIVAQPDKIDLWDTRTGYRKTEITRREKPDREGRNVYEEVALSGDGLMLATFFPDELTVYLRSLVSGQVLRELALPTTDFEHLVFGQGSQTLLAVSSRKQRIVAWDTKTGGVKFDRQFDRPPIRAALSSDGQYLAVNLATQLHSENGLRKVDRDEVRVFKASDGEFLYGYEPVHLGGLLPAAGSTFTMYSYDDNRLWTLNPAQESAKAIQMEGRLWYYPASPEISPDGRYLLLQARDEKVYRYSLVQEKAGAPIEFKVPSQLGRIKQLAWSRDSEYYALADGSGVVEIWSVKTDRRVQLQGAPLGQLDRIGFTGDTCRVVTSGYDDGAVRLWDCATGREIVRLYDFDENGWLALTPQGYFASSGITAESKLNVRVGGHAYPIGSFRERYYRPDIVASALGGTSIGGQALAQTRPAPVVNILTVPDKVASDRLSLPVEVADQGGGVGDIRVFRNGTAIFSSASGAASQGRQSLDIKLAPGKNVLSVVAFNADNSLSSAPAEFTVDATITSSRRPTLRALVVGVNEFRNPDFNLKYSVADASAIAQTLRQRGASLYDRVDVELLVTPAQTSRQALIEALTRYQHADAGDVFLLYVASHGVVVGDDLADRQYYLVPSNVDKATTEAIARDAISQKELKRLLASIPAGRKVLLLDTCFAGALGEALVAGIETPTSSGGREDAREAGAMNVLANAVGSTVLSATTPQQVALEGYQSHGVFTYVLLDALSGKADTSKRGVVNTLDAARYVGSEVPKLAERVFRQSQSPGMYTAGQPFAIVGSQ</sequence>
<dbReference type="PANTHER" id="PTHR19879">
    <property type="entry name" value="TRANSCRIPTION INITIATION FACTOR TFIID"/>
    <property type="match status" value="1"/>
</dbReference>
<dbReference type="SUPFAM" id="SSF52129">
    <property type="entry name" value="Caspase-like"/>
    <property type="match status" value="1"/>
</dbReference>
<evidence type="ECO:0000313" key="4">
    <source>
        <dbReference type="Proteomes" id="UP000575469"/>
    </source>
</evidence>
<evidence type="ECO:0000256" key="1">
    <source>
        <dbReference type="SAM" id="SignalP"/>
    </source>
</evidence>
<feature type="domain" description="Peptidase C14 caspase" evidence="2">
    <location>
        <begin position="553"/>
        <end position="802"/>
    </location>
</feature>
<feature type="chain" id="PRO_5032535966" description="Peptidase C14 caspase domain-containing protein" evidence="1">
    <location>
        <begin position="25"/>
        <end position="814"/>
    </location>
</feature>
<dbReference type="PANTHER" id="PTHR19879:SF9">
    <property type="entry name" value="TRANSCRIPTION INITIATION FACTOR TFIID SUBUNIT 5"/>
    <property type="match status" value="1"/>
</dbReference>
<dbReference type="Gene3D" id="2.130.10.10">
    <property type="entry name" value="YVTN repeat-like/Quinoprotein amine dehydrogenase"/>
    <property type="match status" value="2"/>
</dbReference>